<feature type="region of interest" description="Disordered" evidence="1">
    <location>
        <begin position="32"/>
        <end position="62"/>
    </location>
</feature>
<dbReference type="Proteomes" id="UP001608902">
    <property type="component" value="Unassembled WGS sequence"/>
</dbReference>
<feature type="compositionally biased region" description="Polar residues" evidence="1">
    <location>
        <begin position="32"/>
        <end position="47"/>
    </location>
</feature>
<protein>
    <recommendedName>
        <fullName evidence="2">Rab3-GAP regulatory subunit N-terminal domain-containing protein</fullName>
    </recommendedName>
</protein>
<sequence length="438" mass="47843">MWRELNVIATLSDDQLAQIHAFLLPSESNDNGFSVSSRDNDFSNPETPDNEKEDRSVNAEDEAGVADWSDFDFKPADTYEQDSVRHSGETLISRKENGRWLQHCLIAASGSAELIAVALVQRIVVLEKSAFNESCMDVIAQICVVPTAETGSVYICSLCVLPMGCARKTETSAYDWVSVAVGLSTGYVNFYTERGLLIRTELFSHGPITGMRFSESILPGNQEFVVSSHGTLIVVEGLSLYTALRFAKAEIAKGEVDLEQIAERAEINCMRLKTKLSPDGSEDFAITGSRKISSFEQYVNASLSSLGAKARCRRSALPVYSTYVFCGVNPFISFAWNEDSQPAPSLLSTAINQITSSVVSSIPSWGIRSYLGIGVSKKDLPKRAIPAYLSSSDLPIRSKLEDDGREGERIYPAPPSTHLVAVTDAKARVVLIDVSCSY</sequence>
<gene>
    <name evidence="3" type="ORF">AB6A40_008335</name>
</gene>
<evidence type="ECO:0000259" key="2">
    <source>
        <dbReference type="Pfam" id="PF14655"/>
    </source>
</evidence>
<dbReference type="Pfam" id="PF14655">
    <property type="entry name" value="RAB3GAP2_N"/>
    <property type="match status" value="1"/>
</dbReference>
<evidence type="ECO:0000313" key="4">
    <source>
        <dbReference type="Proteomes" id="UP001608902"/>
    </source>
</evidence>
<keyword evidence="4" id="KW-1185">Reference proteome</keyword>
<dbReference type="PANTHER" id="PTHR12472:SF0">
    <property type="entry name" value="RAB3 GTPASE-ACTIVATING PROTEIN NON-CATALYTIC SUBUNIT"/>
    <property type="match status" value="1"/>
</dbReference>
<dbReference type="AlphaFoldDB" id="A0ABD6EVW7"/>
<proteinExistence type="predicted"/>
<name>A0ABD6EVW7_9BILA</name>
<dbReference type="InterPro" id="IPR032839">
    <property type="entry name" value="RAB3GAP_N"/>
</dbReference>
<organism evidence="3 4">
    <name type="scientific">Gnathostoma spinigerum</name>
    <dbReference type="NCBI Taxonomy" id="75299"/>
    <lineage>
        <taxon>Eukaryota</taxon>
        <taxon>Metazoa</taxon>
        <taxon>Ecdysozoa</taxon>
        <taxon>Nematoda</taxon>
        <taxon>Chromadorea</taxon>
        <taxon>Rhabditida</taxon>
        <taxon>Spirurina</taxon>
        <taxon>Gnathostomatomorpha</taxon>
        <taxon>Gnathostomatoidea</taxon>
        <taxon>Gnathostomatidae</taxon>
        <taxon>Gnathostoma</taxon>
    </lineage>
</organism>
<dbReference type="EMBL" id="JBGFUD010007572">
    <property type="protein sequence ID" value="MFH4981626.1"/>
    <property type="molecule type" value="Genomic_DNA"/>
</dbReference>
<dbReference type="PANTHER" id="PTHR12472">
    <property type="entry name" value="RAB3-GAP REGULATORY DOMAIN"/>
    <property type="match status" value="1"/>
</dbReference>
<evidence type="ECO:0000313" key="3">
    <source>
        <dbReference type="EMBL" id="MFH4981626.1"/>
    </source>
</evidence>
<comment type="caution">
    <text evidence="3">The sequence shown here is derived from an EMBL/GenBank/DDBJ whole genome shotgun (WGS) entry which is preliminary data.</text>
</comment>
<feature type="domain" description="Rab3-GAP regulatory subunit N-terminal" evidence="2">
    <location>
        <begin position="100"/>
        <end position="435"/>
    </location>
</feature>
<reference evidence="3 4" key="1">
    <citation type="submission" date="2024-08" db="EMBL/GenBank/DDBJ databases">
        <title>Gnathostoma spinigerum genome.</title>
        <authorList>
            <person name="Gonzalez-Bertolin B."/>
            <person name="Monzon S."/>
            <person name="Zaballos A."/>
            <person name="Jimenez P."/>
            <person name="Dekumyoy P."/>
            <person name="Varona S."/>
            <person name="Cuesta I."/>
            <person name="Sumanam S."/>
            <person name="Adisakwattana P."/>
            <person name="Gasser R.B."/>
            <person name="Hernandez-Gonzalez A."/>
            <person name="Young N.D."/>
            <person name="Perteguer M.J."/>
        </authorList>
    </citation>
    <scope>NUCLEOTIDE SEQUENCE [LARGE SCALE GENOMIC DNA]</scope>
    <source>
        <strain evidence="3">AL3</strain>
        <tissue evidence="3">Liver</tissue>
    </source>
</reference>
<feature type="compositionally biased region" description="Basic and acidic residues" evidence="1">
    <location>
        <begin position="49"/>
        <end position="58"/>
    </location>
</feature>
<evidence type="ECO:0000256" key="1">
    <source>
        <dbReference type="SAM" id="MobiDB-lite"/>
    </source>
</evidence>
<dbReference type="InterPro" id="IPR026059">
    <property type="entry name" value="Rab3GAP2"/>
</dbReference>
<accession>A0ABD6EVW7</accession>